<dbReference type="NCBIfam" id="TIGR02595">
    <property type="entry name" value="PEP_CTERM"/>
    <property type="match status" value="1"/>
</dbReference>
<dbReference type="RefSeq" id="WP_011041244.1">
    <property type="nucleotide sequence ID" value="NC_003910.7"/>
</dbReference>
<feature type="signal peptide" evidence="1">
    <location>
        <begin position="1"/>
        <end position="23"/>
    </location>
</feature>
<evidence type="ECO:0000259" key="2">
    <source>
        <dbReference type="Pfam" id="PF07589"/>
    </source>
</evidence>
<accession>Q489X3</accession>
<evidence type="ECO:0000256" key="1">
    <source>
        <dbReference type="SAM" id="SignalP"/>
    </source>
</evidence>
<evidence type="ECO:0000313" key="4">
    <source>
        <dbReference type="Proteomes" id="UP000000547"/>
    </source>
</evidence>
<dbReference type="EMBL" id="CP000083">
    <property type="protein sequence ID" value="AAZ24265.1"/>
    <property type="molecule type" value="Genomic_DNA"/>
</dbReference>
<evidence type="ECO:0000313" key="3">
    <source>
        <dbReference type="EMBL" id="AAZ24265.1"/>
    </source>
</evidence>
<feature type="chain" id="PRO_5004234448" description="Ice-binding protein C-terminal domain-containing protein" evidence="1">
    <location>
        <begin position="24"/>
        <end position="205"/>
    </location>
</feature>
<keyword evidence="1" id="KW-0732">Signal</keyword>
<dbReference type="Proteomes" id="UP000000547">
    <property type="component" value="Chromosome"/>
</dbReference>
<dbReference type="AlphaFoldDB" id="Q489X3"/>
<reference evidence="3" key="1">
    <citation type="journal article" date="2005" name="Proc. Natl. Acad. Sci. U.S.A.">
        <title>The psychrophilic lifestyle as revealed by the genome sequence of Colwellia psychrerythraea 34H through genomic and proteomic analyses.</title>
        <authorList>
            <person name="Methe B.A."/>
            <person name="Nelson K.E."/>
            <person name="Deming J.W."/>
            <person name="Momen B."/>
            <person name="Melamud E."/>
            <person name="Zhang X."/>
            <person name="Moult J."/>
            <person name="Madupu R."/>
            <person name="Nelson W.C."/>
            <person name="Dodson R.J."/>
            <person name="Brinkac L.M."/>
            <person name="Daugherty S.C."/>
            <person name="Durkin A.S."/>
            <person name="DeBoy R.T."/>
            <person name="Kolonay J.F."/>
            <person name="Sullivan S.A."/>
            <person name="Zhou L."/>
            <person name="Davidsen T.M."/>
            <person name="Wu M."/>
            <person name="Huston A.L."/>
            <person name="Lewis M."/>
            <person name="Weaver B."/>
            <person name="Weidman J.F."/>
            <person name="Khouri H."/>
            <person name="Utterback T.R."/>
            <person name="Feldblyum T.V."/>
            <person name="Fraser C.M."/>
        </authorList>
    </citation>
    <scope>NUCLEOTIDE SEQUENCE [LARGE SCALE GENOMIC DNA]</scope>
    <source>
        <strain evidence="3">34H</strain>
    </source>
</reference>
<dbReference type="InterPro" id="IPR013424">
    <property type="entry name" value="Ice-binding_C"/>
</dbReference>
<gene>
    <name evidence="3" type="ordered locus">CPS_0383</name>
</gene>
<organism evidence="3 4">
    <name type="scientific">Colwellia psychrerythraea (strain 34H / ATCC BAA-681)</name>
    <name type="common">Vibrio psychroerythus</name>
    <dbReference type="NCBI Taxonomy" id="167879"/>
    <lineage>
        <taxon>Bacteria</taxon>
        <taxon>Pseudomonadati</taxon>
        <taxon>Pseudomonadota</taxon>
        <taxon>Gammaproteobacteria</taxon>
        <taxon>Alteromonadales</taxon>
        <taxon>Colwelliaceae</taxon>
        <taxon>Colwellia</taxon>
    </lineage>
</organism>
<feature type="domain" description="Ice-binding protein C-terminal" evidence="2">
    <location>
        <begin position="166"/>
        <end position="186"/>
    </location>
</feature>
<dbReference type="KEGG" id="cps:CPS_0383"/>
<name>Q489X3_COLP3</name>
<sequence>MKFKFLNIALACLFLCVTSTSNAGLIFDITEYTDSKMAFSVTGTLDQAYNSNRHDSLFYVGTDFSLSQMWNSSNMVFTGNSTVQGNSVTWDRANNGSTTGYALFGWANSLNTILAAGTVINFDVTAVGTFNSIDYAPSDFELYIGTNTIRHAHHKIADAVDSTNKVPEPSTLAIFALGMIGFASRRFKNNLNLFSFVVNYRKHQL</sequence>
<protein>
    <recommendedName>
        <fullName evidence="2">Ice-binding protein C-terminal domain-containing protein</fullName>
    </recommendedName>
</protein>
<proteinExistence type="predicted"/>
<dbReference type="Pfam" id="PF07589">
    <property type="entry name" value="PEP-CTERM"/>
    <property type="match status" value="1"/>
</dbReference>
<dbReference type="HOGENOM" id="CLU_1259638_0_0_6"/>